<organism evidence="7 8">
    <name type="scientific">Candidatus Segetimicrobium genomatis</name>
    <dbReference type="NCBI Taxonomy" id="2569760"/>
    <lineage>
        <taxon>Bacteria</taxon>
        <taxon>Bacillati</taxon>
        <taxon>Candidatus Sysuimicrobiota</taxon>
        <taxon>Candidatus Sysuimicrobiia</taxon>
        <taxon>Candidatus Sysuimicrobiales</taxon>
        <taxon>Candidatus Segetimicrobiaceae</taxon>
        <taxon>Candidatus Segetimicrobium</taxon>
    </lineage>
</organism>
<accession>A0A537LYD0</accession>
<keyword evidence="3" id="KW-0408">Iron</keyword>
<evidence type="ECO:0000313" key="8">
    <source>
        <dbReference type="Proteomes" id="UP000315217"/>
    </source>
</evidence>
<keyword evidence="2" id="KW-0560">Oxidoreductase</keyword>
<dbReference type="InterPro" id="IPR003813">
    <property type="entry name" value="MvhD/FlpD"/>
</dbReference>
<protein>
    <submittedName>
        <fullName evidence="7">Hydrogenase iron-sulfur subunit</fullName>
    </submittedName>
</protein>
<dbReference type="GO" id="GO:0016491">
    <property type="term" value="F:oxidoreductase activity"/>
    <property type="evidence" value="ECO:0007669"/>
    <property type="project" value="UniProtKB-KW"/>
</dbReference>
<evidence type="ECO:0000256" key="2">
    <source>
        <dbReference type="ARBA" id="ARBA00023002"/>
    </source>
</evidence>
<dbReference type="EMBL" id="VBAI01000012">
    <property type="protein sequence ID" value="TMJ12992.1"/>
    <property type="molecule type" value="Genomic_DNA"/>
</dbReference>
<sequence>MCCGRSARLCRHDPFQPPAPQIRDAIRESRRLERVMTQTLKVVGFICDWSVDLAPLSDGGRLREVPGVRVIRVPCSGFVRPNWLEDALNRGADGVFVTGCPYGDCLNREGNFLMRDRIDQLRRRLQRRKVDPARIGMLAFGLHDGASFLAEVKAFVDRIAALPPAPPARAAGRAAVTQPAQASEGERP</sequence>
<evidence type="ECO:0000313" key="7">
    <source>
        <dbReference type="EMBL" id="TMJ12992.1"/>
    </source>
</evidence>
<name>A0A537LYD0_9BACT</name>
<keyword evidence="1" id="KW-0479">Metal-binding</keyword>
<dbReference type="AlphaFoldDB" id="A0A537LYD0"/>
<evidence type="ECO:0000256" key="1">
    <source>
        <dbReference type="ARBA" id="ARBA00022723"/>
    </source>
</evidence>
<keyword evidence="4" id="KW-0411">Iron-sulfur</keyword>
<dbReference type="GO" id="GO:0046872">
    <property type="term" value="F:metal ion binding"/>
    <property type="evidence" value="ECO:0007669"/>
    <property type="project" value="UniProtKB-KW"/>
</dbReference>
<dbReference type="Proteomes" id="UP000315217">
    <property type="component" value="Unassembled WGS sequence"/>
</dbReference>
<evidence type="ECO:0000256" key="3">
    <source>
        <dbReference type="ARBA" id="ARBA00023004"/>
    </source>
</evidence>
<evidence type="ECO:0000256" key="5">
    <source>
        <dbReference type="SAM" id="MobiDB-lite"/>
    </source>
</evidence>
<reference evidence="7 8" key="1">
    <citation type="journal article" date="2019" name="Nat. Microbiol.">
        <title>Mediterranean grassland soil C-N compound turnover is dependent on rainfall and depth, and is mediated by genomically divergent microorganisms.</title>
        <authorList>
            <person name="Diamond S."/>
            <person name="Andeer P.F."/>
            <person name="Li Z."/>
            <person name="Crits-Christoph A."/>
            <person name="Burstein D."/>
            <person name="Anantharaman K."/>
            <person name="Lane K.R."/>
            <person name="Thomas B.C."/>
            <person name="Pan C."/>
            <person name="Northen T.R."/>
            <person name="Banfield J.F."/>
        </authorList>
    </citation>
    <scope>NUCLEOTIDE SEQUENCE [LARGE SCALE GENOMIC DNA]</scope>
    <source>
        <strain evidence="7">NP_1</strain>
    </source>
</reference>
<feature type="region of interest" description="Disordered" evidence="5">
    <location>
        <begin position="166"/>
        <end position="188"/>
    </location>
</feature>
<proteinExistence type="predicted"/>
<feature type="domain" description="F420-non-reducing hydrogenase iron-sulfur subunit D" evidence="6">
    <location>
        <begin position="42"/>
        <end position="162"/>
    </location>
</feature>
<dbReference type="GO" id="GO:0051536">
    <property type="term" value="F:iron-sulfur cluster binding"/>
    <property type="evidence" value="ECO:0007669"/>
    <property type="project" value="UniProtKB-KW"/>
</dbReference>
<comment type="caution">
    <text evidence="7">The sequence shown here is derived from an EMBL/GenBank/DDBJ whole genome shotgun (WGS) entry which is preliminary data.</text>
</comment>
<evidence type="ECO:0000256" key="4">
    <source>
        <dbReference type="ARBA" id="ARBA00023014"/>
    </source>
</evidence>
<feature type="compositionally biased region" description="Low complexity" evidence="5">
    <location>
        <begin position="168"/>
        <end position="182"/>
    </location>
</feature>
<gene>
    <name evidence="7" type="ORF">E6G98_01570</name>
</gene>
<evidence type="ECO:0000259" key="6">
    <source>
        <dbReference type="Pfam" id="PF02662"/>
    </source>
</evidence>
<dbReference type="Pfam" id="PF02662">
    <property type="entry name" value="FlpD"/>
    <property type="match status" value="1"/>
</dbReference>